<dbReference type="Gene3D" id="2.60.40.650">
    <property type="match status" value="1"/>
</dbReference>
<feature type="region of interest" description="Disordered" evidence="1">
    <location>
        <begin position="411"/>
        <end position="443"/>
    </location>
</feature>
<dbReference type="InterPro" id="IPR015943">
    <property type="entry name" value="WD40/YVTN_repeat-like_dom_sf"/>
</dbReference>
<dbReference type="InterPro" id="IPR003961">
    <property type="entry name" value="FN3_dom"/>
</dbReference>
<evidence type="ECO:0000313" key="5">
    <source>
        <dbReference type="Proteomes" id="UP000807850"/>
    </source>
</evidence>
<sequence length="715" mass="74825">MSPRFPHIRIARAARRTLAGAAGVVLTAALATAAETQWWVSDTPGDYAKAESHGVIVRPDGSLELGPAAHFTAAESLDVVWAVARLADGGVAVAGDHGRILRFDEGRGFRVFARLPVGQVLSLTSDGDGLIAGTGPEGLVYHIGARGDTALVARTGERYVWGLAPAPGGGWYAATGTRGRLMRITGHEARIVLDTQESNLVSLVADGKGAVYAGGDSKGRVYRVAADGRSGSPRTVFDATEDEVRALAIGADGAIYAAALSASAVAEDEGEPNERPAPVKSAVSGGRAVVYRIVPDSAVSVVWTSVQPFVFALATAPGGIVAATGNRAALYQIERPNGATQWLQGPQGQITALAGDGHGRLWAATSNPGGLWRIGPEKATDGDIASAVLDARRYARFGALAWEGAAGGGRVEIESRSGNSDPVDTTWSPWSRNGDGDHPRSAAPPARYFQWRLSLAGGAPHVTAVRAAWREQNLPPRVEDLIVAPQGQGFKEGELSPRAEAVTQTLAGGQKVEYSMPGTAAAKSVRALPAFAHGLRTLQWHGSDPNGDPLRYTVQVRGEDGGDWITIDKDLEPSAFTWDTSALPDGRYRVRVIASDAPGNAIGEALTAETVSEPFTVDNTPPVVTEFDATAQSGAVEARGRAEDRTSTVARVEVSIDDDDWHTVTPDGGLADERAVSFHARLPVEAGEHTVSVRAVDAAGNSATRAARVVIPRGR</sequence>
<dbReference type="SUPFAM" id="SSF63829">
    <property type="entry name" value="Calcium-dependent phosphotriesterase"/>
    <property type="match status" value="2"/>
</dbReference>
<dbReference type="InterPro" id="IPR013783">
    <property type="entry name" value="Ig-like_fold"/>
</dbReference>
<dbReference type="SUPFAM" id="SSF81296">
    <property type="entry name" value="E set domains"/>
    <property type="match status" value="1"/>
</dbReference>
<evidence type="ECO:0000256" key="1">
    <source>
        <dbReference type="SAM" id="MobiDB-lite"/>
    </source>
</evidence>
<evidence type="ECO:0000259" key="3">
    <source>
        <dbReference type="PROSITE" id="PS50853"/>
    </source>
</evidence>
<proteinExistence type="predicted"/>
<dbReference type="PROSITE" id="PS50853">
    <property type="entry name" value="FN3"/>
    <property type="match status" value="1"/>
</dbReference>
<feature type="signal peptide" evidence="2">
    <location>
        <begin position="1"/>
        <end position="33"/>
    </location>
</feature>
<dbReference type="InterPro" id="IPR036116">
    <property type="entry name" value="FN3_sf"/>
</dbReference>
<evidence type="ECO:0000256" key="2">
    <source>
        <dbReference type="SAM" id="SignalP"/>
    </source>
</evidence>
<feature type="compositionally biased region" description="Polar residues" evidence="1">
    <location>
        <begin position="416"/>
        <end position="431"/>
    </location>
</feature>
<dbReference type="InterPro" id="IPR014756">
    <property type="entry name" value="Ig_E-set"/>
</dbReference>
<accession>A0A9D6QKB3</accession>
<dbReference type="EMBL" id="JACQAY010000251">
    <property type="protein sequence ID" value="MBI3540125.1"/>
    <property type="molecule type" value="Genomic_DNA"/>
</dbReference>
<dbReference type="Proteomes" id="UP000807850">
    <property type="component" value="Unassembled WGS sequence"/>
</dbReference>
<dbReference type="CDD" id="cd00063">
    <property type="entry name" value="FN3"/>
    <property type="match status" value="1"/>
</dbReference>
<feature type="domain" description="Fibronectin type-III" evidence="3">
    <location>
        <begin position="521"/>
        <end position="623"/>
    </location>
</feature>
<reference evidence="4" key="1">
    <citation type="submission" date="2020-07" db="EMBL/GenBank/DDBJ databases">
        <title>Huge and variable diversity of episymbiotic CPR bacteria and DPANN archaea in groundwater ecosystems.</title>
        <authorList>
            <person name="He C.Y."/>
            <person name="Keren R."/>
            <person name="Whittaker M."/>
            <person name="Farag I.F."/>
            <person name="Doudna J."/>
            <person name="Cate J.H.D."/>
            <person name="Banfield J.F."/>
        </authorList>
    </citation>
    <scope>NUCLEOTIDE SEQUENCE</scope>
    <source>
        <strain evidence="4">NC_groundwater_928_Pr1_S-0.2um_72_17</strain>
    </source>
</reference>
<dbReference type="AlphaFoldDB" id="A0A9D6QKB3"/>
<keyword evidence="2" id="KW-0732">Signal</keyword>
<dbReference type="SUPFAM" id="SSF49265">
    <property type="entry name" value="Fibronectin type III"/>
    <property type="match status" value="1"/>
</dbReference>
<dbReference type="Gene3D" id="2.60.40.10">
    <property type="entry name" value="Immunoglobulins"/>
    <property type="match status" value="1"/>
</dbReference>
<comment type="caution">
    <text evidence="4">The sequence shown here is derived from an EMBL/GenBank/DDBJ whole genome shotgun (WGS) entry which is preliminary data.</text>
</comment>
<evidence type="ECO:0000313" key="4">
    <source>
        <dbReference type="EMBL" id="MBI3540125.1"/>
    </source>
</evidence>
<feature type="chain" id="PRO_5039645894" description="Fibronectin type-III domain-containing protein" evidence="2">
    <location>
        <begin position="34"/>
        <end position="715"/>
    </location>
</feature>
<protein>
    <recommendedName>
        <fullName evidence="3">Fibronectin type-III domain-containing protein</fullName>
    </recommendedName>
</protein>
<gene>
    <name evidence="4" type="ORF">HY076_07615</name>
</gene>
<dbReference type="Gene3D" id="2.130.10.10">
    <property type="entry name" value="YVTN repeat-like/Quinoprotein amine dehydrogenase"/>
    <property type="match status" value="1"/>
</dbReference>
<name>A0A9D6QKB3_UNCEI</name>
<organism evidence="4 5">
    <name type="scientific">Eiseniibacteriota bacterium</name>
    <dbReference type="NCBI Taxonomy" id="2212470"/>
    <lineage>
        <taxon>Bacteria</taxon>
        <taxon>Candidatus Eiseniibacteriota</taxon>
    </lineage>
</organism>